<evidence type="ECO:0000313" key="3">
    <source>
        <dbReference type="EMBL" id="QEN07889.1"/>
    </source>
</evidence>
<keyword evidence="3" id="KW-0969">Cilium</keyword>
<feature type="coiled-coil region" evidence="1">
    <location>
        <begin position="93"/>
        <end position="138"/>
    </location>
</feature>
<dbReference type="OrthoDB" id="350547at2"/>
<gene>
    <name evidence="3" type="ORF">EXM22_07760</name>
</gene>
<reference evidence="3 4" key="1">
    <citation type="submission" date="2019-02" db="EMBL/GenBank/DDBJ databases">
        <title>Complete Genome Sequence and Methylome Analysis of free living Spirochaetas.</title>
        <authorList>
            <person name="Fomenkov A."/>
            <person name="Dubinina G."/>
            <person name="Leshcheva N."/>
            <person name="Mikheeva N."/>
            <person name="Grabovich M."/>
            <person name="Vincze T."/>
            <person name="Roberts R.J."/>
        </authorList>
    </citation>
    <scope>NUCLEOTIDE SEQUENCE [LARGE SCALE GENOMIC DNA]</scope>
    <source>
        <strain evidence="3 4">K2</strain>
    </source>
</reference>
<keyword evidence="4" id="KW-1185">Reference proteome</keyword>
<organism evidence="3 4">
    <name type="scientific">Oceanispirochaeta crateris</name>
    <dbReference type="NCBI Taxonomy" id="2518645"/>
    <lineage>
        <taxon>Bacteria</taxon>
        <taxon>Pseudomonadati</taxon>
        <taxon>Spirochaetota</taxon>
        <taxon>Spirochaetia</taxon>
        <taxon>Spirochaetales</taxon>
        <taxon>Spirochaetaceae</taxon>
        <taxon>Oceanispirochaeta</taxon>
    </lineage>
</organism>
<feature type="transmembrane region" description="Helical" evidence="2">
    <location>
        <begin position="13"/>
        <end position="37"/>
    </location>
</feature>
<evidence type="ECO:0000256" key="2">
    <source>
        <dbReference type="SAM" id="Phobius"/>
    </source>
</evidence>
<keyword evidence="3" id="KW-0282">Flagellum</keyword>
<dbReference type="Proteomes" id="UP000324209">
    <property type="component" value="Chromosome"/>
</dbReference>
<dbReference type="RefSeq" id="WP_149485969.1">
    <property type="nucleotide sequence ID" value="NZ_CP036150.1"/>
</dbReference>
<keyword evidence="2" id="KW-1133">Transmembrane helix</keyword>
<accession>A0A5C1QL03</accession>
<keyword evidence="2" id="KW-0472">Membrane</keyword>
<keyword evidence="2" id="KW-0812">Transmembrane</keyword>
<evidence type="ECO:0000313" key="4">
    <source>
        <dbReference type="Proteomes" id="UP000324209"/>
    </source>
</evidence>
<protein>
    <submittedName>
        <fullName evidence="3">Flagellar protein FlbB</fullName>
    </submittedName>
</protein>
<dbReference type="InterPro" id="IPR058225">
    <property type="entry name" value="FlbB-like"/>
</dbReference>
<keyword evidence="1" id="KW-0175">Coiled coil</keyword>
<keyword evidence="3" id="KW-0966">Cell projection</keyword>
<evidence type="ECO:0000256" key="1">
    <source>
        <dbReference type="SAM" id="Coils"/>
    </source>
</evidence>
<proteinExistence type="predicted"/>
<dbReference type="NCBIfam" id="NF047368">
    <property type="entry name" value="collar_FlbB"/>
    <property type="match status" value="1"/>
</dbReference>
<dbReference type="AlphaFoldDB" id="A0A5C1QL03"/>
<dbReference type="KEGG" id="ock:EXM22_07760"/>
<dbReference type="EMBL" id="CP036150">
    <property type="protein sequence ID" value="QEN07889.1"/>
    <property type="molecule type" value="Genomic_DNA"/>
</dbReference>
<sequence length="207" mass="23252">MAGLHGGAGVAKIFFLIIFIVVLIVGGLLWVDFLGLIDARETLAPILKIVRLDVPEPIEQPDDLYLLDRERLEKQQEALDIFEASLVAREEGILIREAELEELTSQLEEKQKSNEEKEKSLNEALKSYDNKRANLEQNATYLEGMPPQNAVSIMLEMDDTELVDLLRTSERLATESGKSSLVAFWLSLMPAERAAEIQSKMALKPED</sequence>
<name>A0A5C1QL03_9SPIO</name>